<dbReference type="STRING" id="161767.ENSAPEP00000024084"/>
<dbReference type="Pfam" id="PF00386">
    <property type="entry name" value="C1q"/>
    <property type="match status" value="1"/>
</dbReference>
<dbReference type="SMART" id="SM00110">
    <property type="entry name" value="C1Q"/>
    <property type="match status" value="1"/>
</dbReference>
<evidence type="ECO:0000313" key="6">
    <source>
        <dbReference type="Proteomes" id="UP000265080"/>
    </source>
</evidence>
<evidence type="ECO:0000313" key="5">
    <source>
        <dbReference type="Ensembl" id="ENSAPEP00000024084.1"/>
    </source>
</evidence>
<reference evidence="5" key="2">
    <citation type="submission" date="2025-08" db="UniProtKB">
        <authorList>
            <consortium name="Ensembl"/>
        </authorList>
    </citation>
    <scope>IDENTIFICATION</scope>
</reference>
<dbReference type="GO" id="GO:0005576">
    <property type="term" value="C:extracellular region"/>
    <property type="evidence" value="ECO:0007669"/>
    <property type="project" value="UniProtKB-SubCell"/>
</dbReference>
<dbReference type="PANTHER" id="PTHR22923">
    <property type="entry name" value="CEREBELLIN-RELATED"/>
    <property type="match status" value="1"/>
</dbReference>
<evidence type="ECO:0000256" key="3">
    <source>
        <dbReference type="ARBA" id="ARBA00022729"/>
    </source>
</evidence>
<keyword evidence="3" id="KW-0732">Signal</keyword>
<keyword evidence="2" id="KW-0964">Secreted</keyword>
<evidence type="ECO:0000256" key="2">
    <source>
        <dbReference type="ARBA" id="ARBA00022525"/>
    </source>
</evidence>
<evidence type="ECO:0000256" key="1">
    <source>
        <dbReference type="ARBA" id="ARBA00004613"/>
    </source>
</evidence>
<organism evidence="5 6">
    <name type="scientific">Amphiprion percula</name>
    <name type="common">Orange clownfish</name>
    <name type="synonym">Lutjanus percula</name>
    <dbReference type="NCBI Taxonomy" id="161767"/>
    <lineage>
        <taxon>Eukaryota</taxon>
        <taxon>Metazoa</taxon>
        <taxon>Chordata</taxon>
        <taxon>Craniata</taxon>
        <taxon>Vertebrata</taxon>
        <taxon>Euteleostomi</taxon>
        <taxon>Actinopterygii</taxon>
        <taxon>Neopterygii</taxon>
        <taxon>Teleostei</taxon>
        <taxon>Neoteleostei</taxon>
        <taxon>Acanthomorphata</taxon>
        <taxon>Ovalentaria</taxon>
        <taxon>Pomacentridae</taxon>
        <taxon>Amphiprion</taxon>
    </lineage>
</organism>
<reference evidence="5" key="3">
    <citation type="submission" date="2025-09" db="UniProtKB">
        <authorList>
            <consortium name="Ensembl"/>
        </authorList>
    </citation>
    <scope>IDENTIFICATION</scope>
</reference>
<dbReference type="GeneTree" id="ENSGT00940000175134"/>
<feature type="domain" description="C1q" evidence="4">
    <location>
        <begin position="15"/>
        <end position="148"/>
    </location>
</feature>
<protein>
    <recommendedName>
        <fullName evidence="4">C1q domain-containing protein</fullName>
    </recommendedName>
</protein>
<dbReference type="PANTHER" id="PTHR22923:SF102">
    <property type="entry name" value="CEREBELLIN 13-RELATED"/>
    <property type="match status" value="1"/>
</dbReference>
<dbReference type="SUPFAM" id="SSF49842">
    <property type="entry name" value="TNF-like"/>
    <property type="match status" value="1"/>
</dbReference>
<reference evidence="5 6" key="1">
    <citation type="submission" date="2018-03" db="EMBL/GenBank/DDBJ databases">
        <title>Finding Nemo's genes: A chromosome-scale reference assembly of the genome of the orange clownfish Amphiprion percula.</title>
        <authorList>
            <person name="Lehmann R."/>
        </authorList>
    </citation>
    <scope>NUCLEOTIDE SEQUENCE</scope>
</reference>
<keyword evidence="6" id="KW-1185">Reference proteome</keyword>
<dbReference type="Proteomes" id="UP000265080">
    <property type="component" value="Chromosome 14"/>
</dbReference>
<comment type="subcellular location">
    <subcellularLocation>
        <location evidence="1">Secreted</location>
    </subcellularLocation>
</comment>
<dbReference type="PROSITE" id="PS50871">
    <property type="entry name" value="C1Q"/>
    <property type="match status" value="1"/>
</dbReference>
<dbReference type="InterPro" id="IPR050822">
    <property type="entry name" value="Cerebellin_Synaptic_Org"/>
</dbReference>
<accession>A0A3P8THA8</accession>
<dbReference type="Ensembl" id="ENSAPET00000024716.1">
    <property type="protein sequence ID" value="ENSAPEP00000024084.1"/>
    <property type="gene ID" value="ENSAPEG00000017126.1"/>
</dbReference>
<evidence type="ECO:0000259" key="4">
    <source>
        <dbReference type="PROSITE" id="PS50871"/>
    </source>
</evidence>
<dbReference type="InterPro" id="IPR001073">
    <property type="entry name" value="C1q_dom"/>
</dbReference>
<dbReference type="Gene3D" id="2.60.120.40">
    <property type="match status" value="1"/>
</dbReference>
<dbReference type="InterPro" id="IPR008983">
    <property type="entry name" value="Tumour_necrosis_fac-like_dom"/>
</dbReference>
<name>A0A3P8THA8_AMPPE</name>
<proteinExistence type="predicted"/>
<sequence>ARCTPRNLVLLTCSMVAPFIESCVRIFVRPSEINHRFFCFVHIDGEIVGSAPYCDEHKSIFTAPVKGLYYLRFIGCVGNSGTLNATLLQNGVYKFEIYNPLCAHSSGSNGMMLVSEKSEQVWITLWPDSVVFDQSQLTTFSDFLVFPK</sequence>
<dbReference type="AlphaFoldDB" id="A0A3P8THA8"/>